<feature type="domain" description="PUM-HD" evidence="4">
    <location>
        <begin position="460"/>
        <end position="841"/>
    </location>
</feature>
<dbReference type="InterPro" id="IPR011989">
    <property type="entry name" value="ARM-like"/>
</dbReference>
<dbReference type="EMBL" id="CAXHTA020000004">
    <property type="protein sequence ID" value="CAL5220649.1"/>
    <property type="molecule type" value="Genomic_DNA"/>
</dbReference>
<feature type="compositionally biased region" description="Gly residues" evidence="3">
    <location>
        <begin position="404"/>
        <end position="414"/>
    </location>
</feature>
<accession>A0ABP1FNA7</accession>
<organism evidence="5 6">
    <name type="scientific">Coccomyxa viridis</name>
    <dbReference type="NCBI Taxonomy" id="1274662"/>
    <lineage>
        <taxon>Eukaryota</taxon>
        <taxon>Viridiplantae</taxon>
        <taxon>Chlorophyta</taxon>
        <taxon>core chlorophytes</taxon>
        <taxon>Trebouxiophyceae</taxon>
        <taxon>Trebouxiophyceae incertae sedis</taxon>
        <taxon>Coccomyxaceae</taxon>
        <taxon>Coccomyxa</taxon>
    </lineage>
</organism>
<dbReference type="InterPro" id="IPR016024">
    <property type="entry name" value="ARM-type_fold"/>
</dbReference>
<comment type="caution">
    <text evidence="5">The sequence shown here is derived from an EMBL/GenBank/DDBJ whole genome shotgun (WGS) entry which is preliminary data.</text>
</comment>
<gene>
    <name evidence="5" type="primary">g2694</name>
    <name evidence="5" type="ORF">VP750_LOCUS2308</name>
</gene>
<evidence type="ECO:0000256" key="2">
    <source>
        <dbReference type="PROSITE-ProRule" id="PRU00317"/>
    </source>
</evidence>
<dbReference type="PANTHER" id="PTHR12537:SF12">
    <property type="entry name" value="MATERNAL PROTEIN PUMILIO"/>
    <property type="match status" value="1"/>
</dbReference>
<reference evidence="5 6" key="1">
    <citation type="submission" date="2024-06" db="EMBL/GenBank/DDBJ databases">
        <authorList>
            <person name="Kraege A."/>
            <person name="Thomma B."/>
        </authorList>
    </citation>
    <scope>NUCLEOTIDE SEQUENCE [LARGE SCALE GENOMIC DNA]</scope>
</reference>
<dbReference type="PROSITE" id="PS50302">
    <property type="entry name" value="PUM"/>
    <property type="match status" value="2"/>
</dbReference>
<dbReference type="SUPFAM" id="SSF48371">
    <property type="entry name" value="ARM repeat"/>
    <property type="match status" value="1"/>
</dbReference>
<evidence type="ECO:0000313" key="6">
    <source>
        <dbReference type="Proteomes" id="UP001497392"/>
    </source>
</evidence>
<dbReference type="PROSITE" id="PS50303">
    <property type="entry name" value="PUM_HD"/>
    <property type="match status" value="1"/>
</dbReference>
<keyword evidence="1" id="KW-0677">Repeat</keyword>
<feature type="region of interest" description="Disordered" evidence="3">
    <location>
        <begin position="396"/>
        <end position="477"/>
    </location>
</feature>
<feature type="region of interest" description="Disordered" evidence="3">
    <location>
        <begin position="1"/>
        <end position="188"/>
    </location>
</feature>
<evidence type="ECO:0000256" key="1">
    <source>
        <dbReference type="ARBA" id="ARBA00022737"/>
    </source>
</evidence>
<keyword evidence="6" id="KW-1185">Reference proteome</keyword>
<feature type="compositionally biased region" description="Polar residues" evidence="3">
    <location>
        <begin position="19"/>
        <end position="44"/>
    </location>
</feature>
<dbReference type="SMART" id="SM00025">
    <property type="entry name" value="Pumilio"/>
    <property type="match status" value="7"/>
</dbReference>
<proteinExistence type="predicted"/>
<dbReference type="Proteomes" id="UP001497392">
    <property type="component" value="Unassembled WGS sequence"/>
</dbReference>
<evidence type="ECO:0000256" key="3">
    <source>
        <dbReference type="SAM" id="MobiDB-lite"/>
    </source>
</evidence>
<dbReference type="PANTHER" id="PTHR12537">
    <property type="entry name" value="RNA BINDING PROTEIN PUMILIO-RELATED"/>
    <property type="match status" value="1"/>
</dbReference>
<protein>
    <submittedName>
        <fullName evidence="5">G2694 protein</fullName>
    </submittedName>
</protein>
<dbReference type="InterPro" id="IPR001313">
    <property type="entry name" value="Pumilio_RNA-bd_rpt"/>
</dbReference>
<evidence type="ECO:0000259" key="4">
    <source>
        <dbReference type="PROSITE" id="PS50303"/>
    </source>
</evidence>
<dbReference type="Pfam" id="PF00806">
    <property type="entry name" value="PUF"/>
    <property type="match status" value="5"/>
</dbReference>
<feature type="compositionally biased region" description="Low complexity" evidence="3">
    <location>
        <begin position="143"/>
        <end position="156"/>
    </location>
</feature>
<dbReference type="InterPro" id="IPR033133">
    <property type="entry name" value="PUM-HD"/>
</dbReference>
<name>A0ABP1FNA7_9CHLO</name>
<feature type="compositionally biased region" description="Low complexity" evidence="3">
    <location>
        <begin position="415"/>
        <end position="429"/>
    </location>
</feature>
<dbReference type="Gene3D" id="1.25.10.10">
    <property type="entry name" value="Leucine-rich Repeat Variant"/>
    <property type="match status" value="1"/>
</dbReference>
<sequence length="860" mass="94242">MPNTEIQEEFQLLHGHGSKQLTSPETHINGTAAPDSQHSTPTESPDQDRPEGSAEQTAGRPTTPELPNGNPLCTPRRLAGKAPSAGEAAGPPTPMQPPTGTRRNDTSPGGRSAEELLQPEKVPQETVVPQRNQHVAQPRPAPSKRAPAPAQQLPAARYLNLQHGSRDGPPTNGGPRSPPRNTEDMHDHLSSLHMQEEEPWQDIDPEMSQDMEEWLREGGVPQDTQYYNPGQYYNQEYDHYQDRAWSGSSPVHMPPHHTPLPQPPRQPYPGGPHPTTFHQPHMQAGMVVGFPAMHPGVHYTQEGQQFIVGFPPKVEGWVPAVSHHDRTHPHDRYAAMPHGARYPQSIPAQLTQQEREYYAMCAEQQRRLQLAMMEQPAYVQGLHPVAYHHPPMAPINVPMQQFSGGQGSEYGGSYHGQQRSSGSGHRQQGGFPGRRGHRHAQSSRAGSARSGGSGSSNSGRHSPARQRSADPAAVPPPLTLQDVLKDLAKMCNTQDGSRQVQALLDTANPQEISDFVAGFVEHVQAMEVVTDSFGNYVAQRLILKSGAQARLALGRLLAPAMLELSKHQYGCRVVQNAIQSLPTIESKVEMAIQLKGQVMSCVLNSHGNHVVQCCISNIPDAQDGQSIEFMLEELRDATLKLSPEALGDRAAAGEREEAGFIGVAKHGYGCRVVQRVMEHCLLPGWKDDICRQVAEHACELAQTSFGNYVIQSCLALCSEEDREIAYANLMTQIGVLAFHKNASNVYEKLICTPEGRRMTPAQLDGFFQRLLRDSGNRAEPGPLLDRLIPQQYGNYIVNSCVVLMSGEQVATVKARIEAEQRLVEANAKSTKQVRDRVAKLLAKASECLEQATADATAGDQ</sequence>
<evidence type="ECO:0000313" key="5">
    <source>
        <dbReference type="EMBL" id="CAL5220649.1"/>
    </source>
</evidence>
<feature type="repeat" description="Pumilio" evidence="2">
    <location>
        <begin position="555"/>
        <end position="593"/>
    </location>
</feature>
<feature type="repeat" description="Pumilio" evidence="2">
    <location>
        <begin position="692"/>
        <end position="727"/>
    </location>
</feature>